<organism evidence="4 5">
    <name type="scientific">Denitrificimonas caeni</name>
    <dbReference type="NCBI Taxonomy" id="521720"/>
    <lineage>
        <taxon>Bacteria</taxon>
        <taxon>Pseudomonadati</taxon>
        <taxon>Pseudomonadota</taxon>
        <taxon>Gammaproteobacteria</taxon>
        <taxon>Pseudomonadales</taxon>
        <taxon>Pseudomonadaceae</taxon>
        <taxon>Denitrificimonas</taxon>
    </lineage>
</organism>
<feature type="domain" description="HTH tetR-type" evidence="3">
    <location>
        <begin position="14"/>
        <end position="74"/>
    </location>
</feature>
<dbReference type="GO" id="GO:0003677">
    <property type="term" value="F:DNA binding"/>
    <property type="evidence" value="ECO:0007669"/>
    <property type="project" value="UniProtKB-UniRule"/>
</dbReference>
<evidence type="ECO:0000259" key="3">
    <source>
        <dbReference type="PROSITE" id="PS50977"/>
    </source>
</evidence>
<accession>A0AAF0ALU9</accession>
<dbReference type="InterPro" id="IPR025722">
    <property type="entry name" value="TetR"/>
</dbReference>
<evidence type="ECO:0000256" key="1">
    <source>
        <dbReference type="ARBA" id="ARBA00023125"/>
    </source>
</evidence>
<dbReference type="SUPFAM" id="SSF46689">
    <property type="entry name" value="Homeodomain-like"/>
    <property type="match status" value="1"/>
</dbReference>
<dbReference type="InterPro" id="IPR009057">
    <property type="entry name" value="Homeodomain-like_sf"/>
</dbReference>
<evidence type="ECO:0000313" key="4">
    <source>
        <dbReference type="EMBL" id="WBE25858.1"/>
    </source>
</evidence>
<dbReference type="Proteomes" id="UP001212189">
    <property type="component" value="Chromosome"/>
</dbReference>
<feature type="DNA-binding region" description="H-T-H motif" evidence="2">
    <location>
        <begin position="37"/>
        <end position="56"/>
    </location>
</feature>
<dbReference type="InterPro" id="IPR001647">
    <property type="entry name" value="HTH_TetR"/>
</dbReference>
<dbReference type="PANTHER" id="PTHR43479">
    <property type="entry name" value="ACREF/ENVCD OPERON REPRESSOR-RELATED"/>
    <property type="match status" value="1"/>
</dbReference>
<dbReference type="Gene3D" id="1.10.357.10">
    <property type="entry name" value="Tetracycline Repressor, domain 2"/>
    <property type="match status" value="1"/>
</dbReference>
<sequence>MAEQTTETPASGALSTRQRIVQAALELFNQDGERQVTTNHIAAHLSISPGNLYYHFRNKQAIVLELFSDYEQVIDQLLQRPTGRVLTMADKAFLLESLLTALWHYRFLHRDLQHLLAADPELAQRYQALARRCLANAQGIYQGFADADILRIDAARIEALALNSWVVLSAWVPFVCSMQSAKAELTPVMLRRAIYQVLMLEREYTAPHWRTELDTLLEKYQVPLAEVLLGC</sequence>
<dbReference type="EMBL" id="CP114976">
    <property type="protein sequence ID" value="WBE25858.1"/>
    <property type="molecule type" value="Genomic_DNA"/>
</dbReference>
<dbReference type="InterPro" id="IPR050624">
    <property type="entry name" value="HTH-type_Tx_Regulator"/>
</dbReference>
<evidence type="ECO:0000313" key="5">
    <source>
        <dbReference type="Proteomes" id="UP001212189"/>
    </source>
</evidence>
<evidence type="ECO:0000256" key="2">
    <source>
        <dbReference type="PROSITE-ProRule" id="PRU00335"/>
    </source>
</evidence>
<dbReference type="KEGG" id="dce:O6P33_03165"/>
<proteinExistence type="predicted"/>
<dbReference type="PROSITE" id="PS50977">
    <property type="entry name" value="HTH_TETR_2"/>
    <property type="match status" value="1"/>
</dbReference>
<dbReference type="PRINTS" id="PR00455">
    <property type="entry name" value="HTHTETR"/>
</dbReference>
<keyword evidence="5" id="KW-1185">Reference proteome</keyword>
<reference evidence="4 5" key="1">
    <citation type="submission" date="2022-12" db="EMBL/GenBank/DDBJ databases">
        <title>Coexistence and Characterization of a Novel Tigecycline Resistance gene tet(X) variant and blaNDM-1 in a Pseudomonas caeni Isolate of Chicken Origin.</title>
        <authorList>
            <person name="Lu X."/>
            <person name="Zhang L."/>
            <person name="Li R."/>
            <person name="Wang Z."/>
        </authorList>
    </citation>
    <scope>NUCLEOTIDE SEQUENCE [LARGE SCALE GENOMIC DNA]</scope>
    <source>
        <strain evidence="4 5">CE14</strain>
    </source>
</reference>
<dbReference type="Pfam" id="PF00440">
    <property type="entry name" value="TetR_N"/>
    <property type="match status" value="1"/>
</dbReference>
<gene>
    <name evidence="4" type="ORF">O6P33_03165</name>
</gene>
<dbReference type="RefSeq" id="WP_269818800.1">
    <property type="nucleotide sequence ID" value="NZ_CP114976.1"/>
</dbReference>
<dbReference type="AlphaFoldDB" id="A0AAF0ALU9"/>
<keyword evidence="1 2" id="KW-0238">DNA-binding</keyword>
<name>A0AAF0ALU9_9GAMM</name>
<protein>
    <submittedName>
        <fullName evidence="4">TetR/AcrR family transcriptional regulator</fullName>
    </submittedName>
</protein>
<dbReference type="Pfam" id="PF13972">
    <property type="entry name" value="TetR"/>
    <property type="match status" value="1"/>
</dbReference>
<dbReference type="PANTHER" id="PTHR43479:SF12">
    <property type="entry name" value="TRANSCRIPTIONAL REGULATORY PROTEIN"/>
    <property type="match status" value="1"/>
</dbReference>